<dbReference type="HOGENOM" id="CLU_1795160_0_0_6"/>
<dbReference type="AlphaFoldDB" id="A8GLP8"/>
<dbReference type="EMBL" id="CP000827">
    <property type="protein sequence ID" value="ABV44038.1"/>
    <property type="molecule type" value="Genomic_DNA"/>
</dbReference>
<reference evidence="1" key="1">
    <citation type="submission" date="2007-09" db="EMBL/GenBank/DDBJ databases">
        <title>Complete sequence of plasmid of Serratia proteamaculans 568.</title>
        <authorList>
            <consortium name="US DOE Joint Genome Institute"/>
            <person name="Copeland A."/>
            <person name="Lucas S."/>
            <person name="Lapidus A."/>
            <person name="Barry K."/>
            <person name="Glavina del Rio T."/>
            <person name="Dalin E."/>
            <person name="Tice H."/>
            <person name="Pitluck S."/>
            <person name="Chain P."/>
            <person name="Malfatti S."/>
            <person name="Shin M."/>
            <person name="Vergez L."/>
            <person name="Schmutz J."/>
            <person name="Larimer F."/>
            <person name="Land M."/>
            <person name="Hauser L."/>
            <person name="Kyrpides N."/>
            <person name="Kim E."/>
            <person name="Taghavi S."/>
            <person name="Newman L."/>
            <person name="Vangronsveld J."/>
            <person name="van der Lelie D."/>
            <person name="Richardson P."/>
        </authorList>
    </citation>
    <scope>NUCLEOTIDE SEQUENCE [LARGE SCALE GENOMIC DNA]</scope>
    <source>
        <strain evidence="1">568</strain>
        <plasmid evidence="1">pSPRO01</plasmid>
    </source>
</reference>
<protein>
    <submittedName>
        <fullName evidence="1">Uncharacterized protein</fullName>
    </submittedName>
</protein>
<name>A8GLP8_SERP5</name>
<gene>
    <name evidence="1" type="ordered locus">Spro_4946</name>
</gene>
<dbReference type="KEGG" id="spe:Spro_4946"/>
<proteinExistence type="predicted"/>
<accession>A8GLP8</accession>
<keyword evidence="1" id="KW-0614">Plasmid</keyword>
<organism evidence="1">
    <name type="scientific">Serratia proteamaculans (strain 568)</name>
    <dbReference type="NCBI Taxonomy" id="399741"/>
    <lineage>
        <taxon>Bacteria</taxon>
        <taxon>Pseudomonadati</taxon>
        <taxon>Pseudomonadota</taxon>
        <taxon>Gammaproteobacteria</taxon>
        <taxon>Enterobacterales</taxon>
        <taxon>Yersiniaceae</taxon>
        <taxon>Serratia</taxon>
    </lineage>
</organism>
<geneLocation type="plasmid" evidence="1">
    <name>pSPRO01</name>
</geneLocation>
<evidence type="ECO:0000313" key="1">
    <source>
        <dbReference type="EMBL" id="ABV44038.1"/>
    </source>
</evidence>
<sequence>MLMGFVGGKSRQQLVMANKLAQDLKGSFRVQIIDNGSLDFTTDGKVARLSRAILARQFRDRVIVVTGVNTQAEFDLLRRYNAVICISSAPLHTLFNVNEILPTDLFVCSRPGRLDTAEKRQQYITPEEAFSICYGRERGFKEAV</sequence>